<sequence>MRGDGDGPQEVPVTTPDGATGYPWRGPIACDIRDFTADGSPVRDFTVRLHLDTLAPDLEARACLGVEELFNRGNRLPGGEQFHVTVEFTDSPASAHASIVVTDRGRPGQLTWPSGTGSRRLAHEVGHFLGLPDTAGTAPSAVGELRPADLWLVDHLTRAMATATEPVKGGWGAGDEPQEQRLTPQRLRDEFGVPPVDQLRLQALAKNTSLSFDVPTANPDALAWLFQGAVVRPEGLGGRTVTDLDLHLGARPETIGLLAHFSPAPPGELSGLDPATVERVRQRHSTRVEEHAAQEAEFADQIASGWVRLREGGVVEVATTEGFRPAVDLNDAFHLHLAGSADTLVVDDRELAALVPGRHQRGAYRVDDRGTATPVLPATMAQNPMLRFRPNAHPTLVPPGEELAVTAERLRAEGGELSLAVLELPLAPHRLATLLHEAHGMAVRFGGPGSAPAVPDVAHLALVLHDQGGTAAEAAARALATTAEDRDAQPVSTGLIGAVGSGGRPANSEDGNLAEVRPVAVSFPRGSAVPELGAEAAMEPIALRLAHSAVWRHANGLAPARITVTGYGNTVPGVFGNAVETGQARADAVTNLLRLLVSRQLRRLVGTGSAAPLPEISAVSGGDDLSGAAHDEGEPEPERRRRAVIAVAPAPVAPKESTESVDVRHAISATERRLVVARALLATGRRELALLDTTLRARVETLLVAGAGRHSADLSGPGAERVVLAERVAGLEHGLERENALLGVWRRLLEQIRSGGLVAPRGPSAAHRVLEWAQRVGAVRDALADPDARGHRDQTVAQHLGRVADVLDGRPRLSPGGRLIPAASGVDRLTPPQRDAVALAAAVDGAAADMAAAWRDVPLKPVLARQVLRAGVPRLLEGDGSPAGKEVVRLAVALVSDDPLRAHLAGALDATTAATRVVAVAEQAGIAPVEAFDLLRLRCEAELLAEAWGEVYAGVLRPEAGERGGFALAADVDPGPRPERLRRLVHVVRDALGAGGENGLLALSPAAAEVLRELREALPRTSSAQSRESGAPGRTSTDPDVVPFPGSPAAGALTPRQHLLLRSVRLRSGTGAEALRQEVLARLSPLCGNQFPEAVLERVEDWFATAPITVTLRAREVLAADAGGALRLRGARLPVPAEAGLRRVDRRSLEGLRESGFDLSGPQATAERARRRAAHLEQLLAGDHAFAFWTAPGGQVGPVGRYEWDAQCVDRRELGPLVGEATGLVHPDHAHALRLRADPVRGEAHLLLKPEARRRAYFSHTGRGAPTSSPVELLHALLSEGGVGERHARAVLAAATGQRPERQGAHDAVWRATAPVIAAHVCGGIDLSRDVERLALPSSGLDKSTTTKLRSVAGAHGVPVVEYDPEGR</sequence>
<reference evidence="2" key="1">
    <citation type="submission" date="2017-09" db="EMBL/GenBank/DDBJ databases">
        <title>Complete Genome Sequence of ansamitocin-producing Bacterium Actinosynnema pretiosum X47.</title>
        <authorList>
            <person name="Cao G."/>
            <person name="Zong G."/>
            <person name="Zhong C."/>
            <person name="Fu J."/>
        </authorList>
    </citation>
    <scope>NUCLEOTIDE SEQUENCE [LARGE SCALE GENOMIC DNA]</scope>
    <source>
        <strain evidence="2">X47</strain>
    </source>
</reference>
<keyword evidence="3" id="KW-1185">Reference proteome</keyword>
<proteinExistence type="predicted"/>
<gene>
    <name evidence="2" type="ORF">CNX65_31705</name>
</gene>
<accession>A0A290ZE67</accession>
<feature type="region of interest" description="Disordered" evidence="1">
    <location>
        <begin position="1"/>
        <end position="22"/>
    </location>
</feature>
<organism evidence="2 3">
    <name type="scientific">Actinosynnema pretiosum</name>
    <dbReference type="NCBI Taxonomy" id="42197"/>
    <lineage>
        <taxon>Bacteria</taxon>
        <taxon>Bacillati</taxon>
        <taxon>Actinomycetota</taxon>
        <taxon>Actinomycetes</taxon>
        <taxon>Pseudonocardiales</taxon>
        <taxon>Pseudonocardiaceae</taxon>
        <taxon>Actinosynnema</taxon>
    </lineage>
</organism>
<name>A0A290ZE67_9PSEU</name>
<protein>
    <submittedName>
        <fullName evidence="2">Uncharacterized protein</fullName>
    </submittedName>
</protein>
<evidence type="ECO:0000313" key="3">
    <source>
        <dbReference type="Proteomes" id="UP000218505"/>
    </source>
</evidence>
<feature type="compositionally biased region" description="Polar residues" evidence="1">
    <location>
        <begin position="1021"/>
        <end position="1038"/>
    </location>
</feature>
<evidence type="ECO:0000313" key="2">
    <source>
        <dbReference type="EMBL" id="ATE57306.1"/>
    </source>
</evidence>
<dbReference type="Proteomes" id="UP000218505">
    <property type="component" value="Chromosome"/>
</dbReference>
<feature type="region of interest" description="Disordered" evidence="1">
    <location>
        <begin position="615"/>
        <end position="639"/>
    </location>
</feature>
<feature type="region of interest" description="Disordered" evidence="1">
    <location>
        <begin position="1018"/>
        <end position="1050"/>
    </location>
</feature>
<feature type="compositionally biased region" description="Basic and acidic residues" evidence="1">
    <location>
        <begin position="629"/>
        <end position="639"/>
    </location>
</feature>
<dbReference type="KEGG" id="apre:CNX65_31705"/>
<dbReference type="EMBL" id="CP023445">
    <property type="protein sequence ID" value="ATE57306.1"/>
    <property type="molecule type" value="Genomic_DNA"/>
</dbReference>
<evidence type="ECO:0000256" key="1">
    <source>
        <dbReference type="SAM" id="MobiDB-lite"/>
    </source>
</evidence>